<feature type="compositionally biased region" description="Low complexity" evidence="6">
    <location>
        <begin position="13"/>
        <end position="24"/>
    </location>
</feature>
<keyword evidence="3 7" id="KW-0812">Transmembrane</keyword>
<feature type="transmembrane region" description="Helical" evidence="7">
    <location>
        <begin position="400"/>
        <end position="421"/>
    </location>
</feature>
<feature type="transmembrane region" description="Helical" evidence="7">
    <location>
        <begin position="151"/>
        <end position="172"/>
    </location>
</feature>
<keyword evidence="5 7" id="KW-0472">Membrane</keyword>
<dbReference type="GO" id="GO:0005886">
    <property type="term" value="C:plasma membrane"/>
    <property type="evidence" value="ECO:0007669"/>
    <property type="project" value="UniProtKB-SubCell"/>
</dbReference>
<feature type="transmembrane region" description="Helical" evidence="7">
    <location>
        <begin position="487"/>
        <end position="506"/>
    </location>
</feature>
<evidence type="ECO:0000313" key="9">
    <source>
        <dbReference type="Proteomes" id="UP000555552"/>
    </source>
</evidence>
<feature type="region of interest" description="Disordered" evidence="6">
    <location>
        <begin position="1"/>
        <end position="25"/>
    </location>
</feature>
<evidence type="ECO:0000256" key="1">
    <source>
        <dbReference type="ARBA" id="ARBA00004651"/>
    </source>
</evidence>
<evidence type="ECO:0000313" key="8">
    <source>
        <dbReference type="EMBL" id="NNH21683.1"/>
    </source>
</evidence>
<feature type="transmembrane region" description="Helical" evidence="7">
    <location>
        <begin position="427"/>
        <end position="450"/>
    </location>
</feature>
<evidence type="ECO:0000256" key="4">
    <source>
        <dbReference type="ARBA" id="ARBA00022989"/>
    </source>
</evidence>
<comment type="subcellular location">
    <subcellularLocation>
        <location evidence="1">Cell membrane</location>
        <topology evidence="1">Multi-pass membrane protein</topology>
    </subcellularLocation>
</comment>
<evidence type="ECO:0000256" key="3">
    <source>
        <dbReference type="ARBA" id="ARBA00022692"/>
    </source>
</evidence>
<dbReference type="Pfam" id="PF01943">
    <property type="entry name" value="Polysacc_synt"/>
    <property type="match status" value="1"/>
</dbReference>
<gene>
    <name evidence="8" type="ORF">HLB09_00990</name>
</gene>
<sequence length="525" mass="53793">MSAPGPTAGTDVPPTTGAPGPRTTDLGRVARGGALNLAGSVVTAAAAFGFTVLVTRSLPAAEAGTLFTLTSVFVVAYSTARLGAPTGLVYFLARQRATGEQRLLAVTVHQAVAVVAVVAVVVGVLGLVLAGPIVEAAVGEQRPGAVTLTRVLAACLVAAALGDVWVGATRGMGAMRPLVALEKVARPLLQILGAGAVLLLGWADPLSLGLAWVLPFVVTSAGLALWSRRLRAGVEARQGIGPQDRGRARDVIGSFWRFSGPRSITGLCQTVLQRADIVVVAAVRGPADAAVYAAATRFLVVGQLGAGAVGSSIQPKIASLVARQDVAGARDLYRVSTTWLVLLTWPLYLLTAVHAQDLLRVFGTGYADGAVVVVVLSLVMLVATGCGSVDVVLTMAGRTSWVMGNAVLGLTTNLVLLALLVPPLGVLGAALAWAAAILVNNLLPLAQLAISLDIHPLGRSSATAALLAVGCFGVFPLLGRLTLPHELVAQLLVVALAVGLYAALVLRGRRLLAVDALVSLRRRTR</sequence>
<dbReference type="PANTHER" id="PTHR30250:SF11">
    <property type="entry name" value="O-ANTIGEN TRANSPORTER-RELATED"/>
    <property type="match status" value="1"/>
</dbReference>
<proteinExistence type="predicted"/>
<accession>A0A849BK72</accession>
<keyword evidence="2" id="KW-1003">Cell membrane</keyword>
<feature type="transmembrane region" description="Helical" evidence="7">
    <location>
        <begin position="103"/>
        <end position="131"/>
    </location>
</feature>
<dbReference type="AlphaFoldDB" id="A0A849BK72"/>
<evidence type="ECO:0000256" key="7">
    <source>
        <dbReference type="SAM" id="Phobius"/>
    </source>
</evidence>
<dbReference type="RefSeq" id="WP_171201551.1">
    <property type="nucleotide sequence ID" value="NZ_BAAANP010000022.1"/>
</dbReference>
<keyword evidence="9" id="KW-1185">Reference proteome</keyword>
<protein>
    <submittedName>
        <fullName evidence="8">Oligosaccharide flippase family protein</fullName>
    </submittedName>
</protein>
<feature type="transmembrane region" description="Helical" evidence="7">
    <location>
        <begin position="332"/>
        <end position="350"/>
    </location>
</feature>
<feature type="transmembrane region" description="Helical" evidence="7">
    <location>
        <begin position="462"/>
        <end position="481"/>
    </location>
</feature>
<comment type="caution">
    <text evidence="8">The sequence shown here is derived from an EMBL/GenBank/DDBJ whole genome shotgun (WGS) entry which is preliminary data.</text>
</comment>
<evidence type="ECO:0000256" key="2">
    <source>
        <dbReference type="ARBA" id="ARBA00022475"/>
    </source>
</evidence>
<organism evidence="8 9">
    <name type="scientific">Pseudokineococcus marinus</name>
    <dbReference type="NCBI Taxonomy" id="351215"/>
    <lineage>
        <taxon>Bacteria</taxon>
        <taxon>Bacillati</taxon>
        <taxon>Actinomycetota</taxon>
        <taxon>Actinomycetes</taxon>
        <taxon>Kineosporiales</taxon>
        <taxon>Kineosporiaceae</taxon>
        <taxon>Pseudokineococcus</taxon>
    </lineage>
</organism>
<dbReference type="InterPro" id="IPR002797">
    <property type="entry name" value="Polysacc_synth"/>
</dbReference>
<dbReference type="InterPro" id="IPR050833">
    <property type="entry name" value="Poly_Biosynth_Transport"/>
</dbReference>
<feature type="transmembrane region" description="Helical" evidence="7">
    <location>
        <begin position="184"/>
        <end position="203"/>
    </location>
</feature>
<dbReference type="Proteomes" id="UP000555552">
    <property type="component" value="Unassembled WGS sequence"/>
</dbReference>
<evidence type="ECO:0000256" key="6">
    <source>
        <dbReference type="SAM" id="MobiDB-lite"/>
    </source>
</evidence>
<keyword evidence="4 7" id="KW-1133">Transmembrane helix</keyword>
<feature type="transmembrane region" description="Helical" evidence="7">
    <location>
        <begin position="66"/>
        <end position="91"/>
    </location>
</feature>
<dbReference type="EMBL" id="JABEMA010000005">
    <property type="protein sequence ID" value="NNH21683.1"/>
    <property type="molecule type" value="Genomic_DNA"/>
</dbReference>
<name>A0A849BK72_9ACTN</name>
<feature type="transmembrane region" description="Helical" evidence="7">
    <location>
        <begin position="370"/>
        <end position="393"/>
    </location>
</feature>
<evidence type="ECO:0000256" key="5">
    <source>
        <dbReference type="ARBA" id="ARBA00023136"/>
    </source>
</evidence>
<reference evidence="8 9" key="1">
    <citation type="submission" date="2020-05" db="EMBL/GenBank/DDBJ databases">
        <title>MicrobeNet Type strains.</title>
        <authorList>
            <person name="Nicholson A.C."/>
        </authorList>
    </citation>
    <scope>NUCLEOTIDE SEQUENCE [LARGE SCALE GENOMIC DNA]</scope>
    <source>
        <strain evidence="8 9">JCM 14547</strain>
    </source>
</reference>
<dbReference type="PANTHER" id="PTHR30250">
    <property type="entry name" value="PST FAMILY PREDICTED COLANIC ACID TRANSPORTER"/>
    <property type="match status" value="1"/>
</dbReference>
<feature type="transmembrane region" description="Helical" evidence="7">
    <location>
        <begin position="34"/>
        <end position="54"/>
    </location>
</feature>
<feature type="transmembrane region" description="Helical" evidence="7">
    <location>
        <begin position="209"/>
        <end position="227"/>
    </location>
</feature>